<dbReference type="PROSITE" id="PS51155">
    <property type="entry name" value="CHIT_BIND_RR_2"/>
    <property type="match status" value="1"/>
</dbReference>
<evidence type="ECO:0000313" key="3">
    <source>
        <dbReference type="EMBL" id="KAL1138377.1"/>
    </source>
</evidence>
<organism evidence="3 4">
    <name type="scientific">Ranatra chinensis</name>
    <dbReference type="NCBI Taxonomy" id="642074"/>
    <lineage>
        <taxon>Eukaryota</taxon>
        <taxon>Metazoa</taxon>
        <taxon>Ecdysozoa</taxon>
        <taxon>Arthropoda</taxon>
        <taxon>Hexapoda</taxon>
        <taxon>Insecta</taxon>
        <taxon>Pterygota</taxon>
        <taxon>Neoptera</taxon>
        <taxon>Paraneoptera</taxon>
        <taxon>Hemiptera</taxon>
        <taxon>Heteroptera</taxon>
        <taxon>Panheteroptera</taxon>
        <taxon>Nepomorpha</taxon>
        <taxon>Nepidae</taxon>
        <taxon>Ranatrinae</taxon>
        <taxon>Ranatra</taxon>
    </lineage>
</organism>
<keyword evidence="4" id="KW-1185">Reference proteome</keyword>
<feature type="non-terminal residue" evidence="3">
    <location>
        <position position="1"/>
    </location>
</feature>
<dbReference type="AlphaFoldDB" id="A0ABD0YR04"/>
<dbReference type="Proteomes" id="UP001558652">
    <property type="component" value="Unassembled WGS sequence"/>
</dbReference>
<dbReference type="PANTHER" id="PTHR10380">
    <property type="entry name" value="CUTICLE PROTEIN"/>
    <property type="match status" value="1"/>
</dbReference>
<dbReference type="PROSITE" id="PS00233">
    <property type="entry name" value="CHIT_BIND_RR_1"/>
    <property type="match status" value="1"/>
</dbReference>
<dbReference type="InterPro" id="IPR000618">
    <property type="entry name" value="Insect_cuticle"/>
</dbReference>
<evidence type="ECO:0000313" key="4">
    <source>
        <dbReference type="Proteomes" id="UP001558652"/>
    </source>
</evidence>
<dbReference type="InterPro" id="IPR050468">
    <property type="entry name" value="Cuticle_Struct_Prot"/>
</dbReference>
<evidence type="ECO:0000256" key="1">
    <source>
        <dbReference type="ARBA" id="ARBA00022460"/>
    </source>
</evidence>
<sequence length="114" mass="12477">SYETGNGIKAQERGYVKNAEGSYSYQQPDGNVVSVKYTADENGFQAEGEHLPTPHPIPEAILRALEKNAAEEAAANGGQISPSYNQFFKDAYATDPSYKPALYLNQQTPLLARH</sequence>
<dbReference type="EMBL" id="JBFDAA010000003">
    <property type="protein sequence ID" value="KAL1138377.1"/>
    <property type="molecule type" value="Genomic_DNA"/>
</dbReference>
<name>A0ABD0YR04_9HEMI</name>
<comment type="caution">
    <text evidence="3">The sequence shown here is derived from an EMBL/GenBank/DDBJ whole genome shotgun (WGS) entry which is preliminary data.</text>
</comment>
<evidence type="ECO:0000256" key="2">
    <source>
        <dbReference type="PROSITE-ProRule" id="PRU00497"/>
    </source>
</evidence>
<keyword evidence="1 2" id="KW-0193">Cuticle</keyword>
<dbReference type="Pfam" id="PF00379">
    <property type="entry name" value="Chitin_bind_4"/>
    <property type="match status" value="1"/>
</dbReference>
<dbReference type="InterPro" id="IPR031311">
    <property type="entry name" value="CHIT_BIND_RR_consensus"/>
</dbReference>
<protein>
    <submittedName>
        <fullName evidence="3">Uncharacterized protein</fullName>
    </submittedName>
</protein>
<gene>
    <name evidence="3" type="ORF">AAG570_008441</name>
</gene>
<dbReference type="GO" id="GO:0042302">
    <property type="term" value="F:structural constituent of cuticle"/>
    <property type="evidence" value="ECO:0007669"/>
    <property type="project" value="UniProtKB-UniRule"/>
</dbReference>
<dbReference type="PANTHER" id="PTHR10380:SF173">
    <property type="entry name" value="CUTICULAR PROTEIN 47EF, ISOFORM C-RELATED"/>
    <property type="match status" value="1"/>
</dbReference>
<proteinExistence type="predicted"/>
<accession>A0ABD0YR04</accession>
<reference evidence="3 4" key="1">
    <citation type="submission" date="2024-07" db="EMBL/GenBank/DDBJ databases">
        <title>Chromosome-level genome assembly of the water stick insect Ranatra chinensis (Heteroptera: Nepidae).</title>
        <authorList>
            <person name="Liu X."/>
        </authorList>
    </citation>
    <scope>NUCLEOTIDE SEQUENCE [LARGE SCALE GENOMIC DNA]</scope>
    <source>
        <strain evidence="3">Cailab_2021Rc</strain>
        <tissue evidence="3">Muscle</tissue>
    </source>
</reference>